<sequence>MTSQRETTVDQAYAALRAELTSFGLKPGARLNESALAADLGMSRAPIREALNRLIPDGLVRFEPGRGFFCRKLSAREITELYQLRFDLEAGALGAAIDHAAPEDLAAFAEGWRPDAVDADTLVAADEAFHLALARLGGNTARIDFLENINDRIRFVRRINLESDARRASALEEHARLVSALLARDRPAALAILSQHLERSAAEVQGQVRAALAQIYEGDIA</sequence>
<dbReference type="Pfam" id="PF00392">
    <property type="entry name" value="GntR"/>
    <property type="match status" value="1"/>
</dbReference>
<name>A0ABW7I2H5_9RHOB</name>
<dbReference type="Gene3D" id="1.10.10.10">
    <property type="entry name" value="Winged helix-like DNA-binding domain superfamily/Winged helix DNA-binding domain"/>
    <property type="match status" value="1"/>
</dbReference>
<dbReference type="EMBL" id="JBIHMM010000001">
    <property type="protein sequence ID" value="MFH0252354.1"/>
    <property type="molecule type" value="Genomic_DNA"/>
</dbReference>
<evidence type="ECO:0000256" key="3">
    <source>
        <dbReference type="ARBA" id="ARBA00023163"/>
    </source>
</evidence>
<dbReference type="SMART" id="SM00345">
    <property type="entry name" value="HTH_GNTR"/>
    <property type="match status" value="1"/>
</dbReference>
<dbReference type="Pfam" id="PF07729">
    <property type="entry name" value="FCD"/>
    <property type="match status" value="1"/>
</dbReference>
<proteinExistence type="predicted"/>
<evidence type="ECO:0000313" key="6">
    <source>
        <dbReference type="Proteomes" id="UP001607157"/>
    </source>
</evidence>
<dbReference type="PANTHER" id="PTHR43537:SF45">
    <property type="entry name" value="GNTR FAMILY REGULATORY PROTEIN"/>
    <property type="match status" value="1"/>
</dbReference>
<keyword evidence="6" id="KW-1185">Reference proteome</keyword>
<dbReference type="SUPFAM" id="SSF46785">
    <property type="entry name" value="Winged helix' DNA-binding domain"/>
    <property type="match status" value="1"/>
</dbReference>
<keyword evidence="3" id="KW-0804">Transcription</keyword>
<protein>
    <submittedName>
        <fullName evidence="5">GntR family transcriptional regulator</fullName>
    </submittedName>
</protein>
<dbReference type="InterPro" id="IPR036390">
    <property type="entry name" value="WH_DNA-bd_sf"/>
</dbReference>
<evidence type="ECO:0000256" key="2">
    <source>
        <dbReference type="ARBA" id="ARBA00023125"/>
    </source>
</evidence>
<dbReference type="RefSeq" id="WP_377169788.1">
    <property type="nucleotide sequence ID" value="NZ_JBHTJC010000001.1"/>
</dbReference>
<gene>
    <name evidence="5" type="ORF">ACGRVM_00485</name>
</gene>
<feature type="domain" description="HTH gntR-type" evidence="4">
    <location>
        <begin position="6"/>
        <end position="73"/>
    </location>
</feature>
<dbReference type="SMART" id="SM00895">
    <property type="entry name" value="FCD"/>
    <property type="match status" value="1"/>
</dbReference>
<evidence type="ECO:0000256" key="1">
    <source>
        <dbReference type="ARBA" id="ARBA00023015"/>
    </source>
</evidence>
<dbReference type="InterPro" id="IPR036388">
    <property type="entry name" value="WH-like_DNA-bd_sf"/>
</dbReference>
<accession>A0ABW7I2H5</accession>
<dbReference type="Gene3D" id="1.20.120.530">
    <property type="entry name" value="GntR ligand-binding domain-like"/>
    <property type="match status" value="1"/>
</dbReference>
<comment type="caution">
    <text evidence="5">The sequence shown here is derived from an EMBL/GenBank/DDBJ whole genome shotgun (WGS) entry which is preliminary data.</text>
</comment>
<dbReference type="InterPro" id="IPR011711">
    <property type="entry name" value="GntR_C"/>
</dbReference>
<organism evidence="5 6">
    <name type="scientific">Roseovarius aquimarinus</name>
    <dbReference type="NCBI Taxonomy" id="1229156"/>
    <lineage>
        <taxon>Bacteria</taxon>
        <taxon>Pseudomonadati</taxon>
        <taxon>Pseudomonadota</taxon>
        <taxon>Alphaproteobacteria</taxon>
        <taxon>Rhodobacterales</taxon>
        <taxon>Roseobacteraceae</taxon>
        <taxon>Roseovarius</taxon>
    </lineage>
</organism>
<keyword evidence="1" id="KW-0805">Transcription regulation</keyword>
<dbReference type="InterPro" id="IPR008920">
    <property type="entry name" value="TF_FadR/GntR_C"/>
</dbReference>
<dbReference type="Proteomes" id="UP001607157">
    <property type="component" value="Unassembled WGS sequence"/>
</dbReference>
<dbReference type="CDD" id="cd07377">
    <property type="entry name" value="WHTH_GntR"/>
    <property type="match status" value="1"/>
</dbReference>
<dbReference type="PROSITE" id="PS50949">
    <property type="entry name" value="HTH_GNTR"/>
    <property type="match status" value="1"/>
</dbReference>
<evidence type="ECO:0000259" key="4">
    <source>
        <dbReference type="PROSITE" id="PS50949"/>
    </source>
</evidence>
<keyword evidence="2" id="KW-0238">DNA-binding</keyword>
<dbReference type="PANTHER" id="PTHR43537">
    <property type="entry name" value="TRANSCRIPTIONAL REGULATOR, GNTR FAMILY"/>
    <property type="match status" value="1"/>
</dbReference>
<dbReference type="InterPro" id="IPR000524">
    <property type="entry name" value="Tscrpt_reg_HTH_GntR"/>
</dbReference>
<dbReference type="SUPFAM" id="SSF48008">
    <property type="entry name" value="GntR ligand-binding domain-like"/>
    <property type="match status" value="1"/>
</dbReference>
<reference evidence="5 6" key="1">
    <citation type="submission" date="2024-10" db="EMBL/GenBank/DDBJ databases">
        <authorList>
            <person name="Yang X.-N."/>
        </authorList>
    </citation>
    <scope>NUCLEOTIDE SEQUENCE [LARGE SCALE GENOMIC DNA]</scope>
    <source>
        <strain evidence="5 6">CAU 1059</strain>
    </source>
</reference>
<evidence type="ECO:0000313" key="5">
    <source>
        <dbReference type="EMBL" id="MFH0252354.1"/>
    </source>
</evidence>